<feature type="compositionally biased region" description="Basic and acidic residues" evidence="2">
    <location>
        <begin position="51"/>
        <end position="70"/>
    </location>
</feature>
<dbReference type="AlphaFoldDB" id="A0A1E3IFX4"/>
<name>A0A1E3IFX4_9TREE</name>
<gene>
    <name evidence="3" type="ORF">L198_07054</name>
</gene>
<dbReference type="OrthoDB" id="2574071at2759"/>
<feature type="compositionally biased region" description="Low complexity" evidence="2">
    <location>
        <begin position="26"/>
        <end position="37"/>
    </location>
</feature>
<feature type="region of interest" description="Disordered" evidence="2">
    <location>
        <begin position="276"/>
        <end position="312"/>
    </location>
</feature>
<feature type="region of interest" description="Disordered" evidence="2">
    <location>
        <begin position="113"/>
        <end position="139"/>
    </location>
</feature>
<feature type="compositionally biased region" description="Low complexity" evidence="2">
    <location>
        <begin position="113"/>
        <end position="126"/>
    </location>
</feature>
<comment type="caution">
    <text evidence="3">The sequence shown here is derived from an EMBL/GenBank/DDBJ whole genome shotgun (WGS) entry which is preliminary data.</text>
</comment>
<keyword evidence="4" id="KW-1185">Reference proteome</keyword>
<dbReference type="RefSeq" id="XP_019028988.1">
    <property type="nucleotide sequence ID" value="XM_019179070.1"/>
</dbReference>
<protein>
    <submittedName>
        <fullName evidence="3">Uncharacterized protein</fullName>
    </submittedName>
</protein>
<evidence type="ECO:0000256" key="1">
    <source>
        <dbReference type="SAM" id="Coils"/>
    </source>
</evidence>
<accession>A0A1E3IFX4</accession>
<keyword evidence="1" id="KW-0175">Coiled coil</keyword>
<sequence length="312" mass="34179">MDRSILGASTAHREPLASRLPAPNTASAVRSSRSKSAQIAGIKGAAVYENDSGKATKGKSDIVKSGPGKDESLMTKKLKALEKRIECNAQVNRDRFTSLDDRLTQIHLQLHSQASLSSSTNSATLSTPTKANPGTGPSAVLEGMKSPPVPALQKKMDAYVEWERSMISGDITLSGIDDVQEEEDDGEAVQRGNEELEEMREKMTQQQNQIDALVAQNAQQTEQIAYLISHFSQSQQTIEALQFDMAVEQGKFADMESRLEAMVEDADDVRDASLLIDTAPEVDDMTVDEPDTFHKRKAEEEDDEIPSKRVSL</sequence>
<evidence type="ECO:0000313" key="3">
    <source>
        <dbReference type="EMBL" id="ODN87428.1"/>
    </source>
</evidence>
<evidence type="ECO:0000313" key="4">
    <source>
        <dbReference type="Proteomes" id="UP000094819"/>
    </source>
</evidence>
<proteinExistence type="predicted"/>
<organism evidence="3 4">
    <name type="scientific">Cryptococcus wingfieldii CBS 7118</name>
    <dbReference type="NCBI Taxonomy" id="1295528"/>
    <lineage>
        <taxon>Eukaryota</taxon>
        <taxon>Fungi</taxon>
        <taxon>Dikarya</taxon>
        <taxon>Basidiomycota</taxon>
        <taxon>Agaricomycotina</taxon>
        <taxon>Tremellomycetes</taxon>
        <taxon>Tremellales</taxon>
        <taxon>Cryptococcaceae</taxon>
        <taxon>Cryptococcus</taxon>
    </lineage>
</organism>
<evidence type="ECO:0000256" key="2">
    <source>
        <dbReference type="SAM" id="MobiDB-lite"/>
    </source>
</evidence>
<dbReference type="GeneID" id="30196265"/>
<feature type="region of interest" description="Disordered" evidence="2">
    <location>
        <begin position="1"/>
        <end position="70"/>
    </location>
</feature>
<dbReference type="Proteomes" id="UP000094819">
    <property type="component" value="Unassembled WGS sequence"/>
</dbReference>
<dbReference type="EMBL" id="AWGH01000028">
    <property type="protein sequence ID" value="ODN87428.1"/>
    <property type="molecule type" value="Genomic_DNA"/>
</dbReference>
<reference evidence="3 4" key="1">
    <citation type="submission" date="2016-06" db="EMBL/GenBank/DDBJ databases">
        <title>Evolution of pathogenesis and genome organization in the Tremellales.</title>
        <authorList>
            <person name="Cuomo C."/>
            <person name="Litvintseva A."/>
            <person name="Heitman J."/>
            <person name="Chen Y."/>
            <person name="Sun S."/>
            <person name="Springer D."/>
            <person name="Dromer F."/>
            <person name="Young S."/>
            <person name="Zeng Q."/>
            <person name="Chapman S."/>
            <person name="Gujja S."/>
            <person name="Saif S."/>
            <person name="Birren B."/>
        </authorList>
    </citation>
    <scope>NUCLEOTIDE SEQUENCE [LARGE SCALE GENOMIC DNA]</scope>
    <source>
        <strain evidence="3 4">CBS 7118</strain>
    </source>
</reference>
<feature type="compositionally biased region" description="Acidic residues" evidence="2">
    <location>
        <begin position="280"/>
        <end position="290"/>
    </location>
</feature>
<feature type="coiled-coil region" evidence="1">
    <location>
        <begin position="179"/>
        <end position="223"/>
    </location>
</feature>